<sequence>MWRFFRPRGGAASATTLAARMIAPRVANQQSIIVQRVKISKPMFRARTFLLGAGISLACWHIYWSTVLNPFFRHVDREYENLSVAEKKALDEEMEEETEPWFIPFPFTTKSVSQPSYKPTDPEWTRFVQLSKDKEGQKQIRAHLSELVRAVVERDPGIAARCGNSVKLRRYWLDIDFPSRPPPVFVSSGLLLQDGGLYWSTQEVDSFAVWRLKKVLWPEAMALSTWAFTSTLVKQHLTEFSRALGFASSTPAHSFPPVQGGNMQQKAEGPLPSANRQTPDGTPAENASHSVSKTADSRQEDGLQSGGRTNFVRDTAMAHVEGMKQITQGPVREFWRKLQQTWRQPRQYPPRGCVMVSGFVECDLPKAMVLIDVWGFWDPRTKSFHPGSTILNLRRIQLKRQPAARK</sequence>
<organism evidence="3 4">
    <name type="scientific">Colletotrichum higginsianum</name>
    <dbReference type="NCBI Taxonomy" id="80884"/>
    <lineage>
        <taxon>Eukaryota</taxon>
        <taxon>Fungi</taxon>
        <taxon>Dikarya</taxon>
        <taxon>Ascomycota</taxon>
        <taxon>Pezizomycotina</taxon>
        <taxon>Sordariomycetes</taxon>
        <taxon>Hypocreomycetidae</taxon>
        <taxon>Glomerellales</taxon>
        <taxon>Glomerellaceae</taxon>
        <taxon>Colletotrichum</taxon>
        <taxon>Colletotrichum destructivum species complex</taxon>
    </lineage>
</organism>
<dbReference type="EMBL" id="MWPZ01000001">
    <property type="protein sequence ID" value="TID06129.1"/>
    <property type="molecule type" value="Genomic_DNA"/>
</dbReference>
<keyword evidence="2" id="KW-0812">Transmembrane</keyword>
<protein>
    <submittedName>
        <fullName evidence="3">Uncharacterized protein</fullName>
    </submittedName>
</protein>
<feature type="transmembrane region" description="Helical" evidence="2">
    <location>
        <begin position="46"/>
        <end position="64"/>
    </location>
</feature>
<evidence type="ECO:0000256" key="1">
    <source>
        <dbReference type="SAM" id="MobiDB-lite"/>
    </source>
</evidence>
<feature type="region of interest" description="Disordered" evidence="1">
    <location>
        <begin position="251"/>
        <end position="309"/>
    </location>
</feature>
<gene>
    <name evidence="3" type="ORF">CH35J_001696</name>
</gene>
<name>A0A4T0WH40_9PEZI</name>
<accession>A0A4T0WH40</accession>
<dbReference type="AlphaFoldDB" id="A0A4T0WH40"/>
<evidence type="ECO:0000313" key="4">
    <source>
        <dbReference type="Proteomes" id="UP000305883"/>
    </source>
</evidence>
<comment type="caution">
    <text evidence="3">The sequence shown here is derived from an EMBL/GenBank/DDBJ whole genome shotgun (WGS) entry which is preliminary data.</text>
</comment>
<proteinExistence type="predicted"/>
<reference evidence="3 4" key="1">
    <citation type="journal article" date="2019" name="Genome Biol. Evol.">
        <title>Genomic Plasticity Mediated by Transposable Elements in the Plant Pathogenic Fungus Colletotrichum higginsianum.</title>
        <authorList>
            <person name="Tsushima A."/>
            <person name="Gan P."/>
            <person name="Kumakura N."/>
            <person name="Narusaka M."/>
            <person name="Takano Y."/>
            <person name="Narusaka Y."/>
            <person name="Shirasu K."/>
        </authorList>
    </citation>
    <scope>NUCLEOTIDE SEQUENCE [LARGE SCALE GENOMIC DNA]</scope>
    <source>
        <strain evidence="3 4">MAFF305635-RFP</strain>
    </source>
</reference>
<feature type="compositionally biased region" description="Polar residues" evidence="1">
    <location>
        <begin position="274"/>
        <end position="294"/>
    </location>
</feature>
<keyword evidence="2" id="KW-0472">Membrane</keyword>
<evidence type="ECO:0000256" key="2">
    <source>
        <dbReference type="SAM" id="Phobius"/>
    </source>
</evidence>
<dbReference type="OrthoDB" id="5316527at2759"/>
<dbReference type="Proteomes" id="UP000305883">
    <property type="component" value="Unassembled WGS sequence"/>
</dbReference>
<keyword evidence="2" id="KW-1133">Transmembrane helix</keyword>
<evidence type="ECO:0000313" key="3">
    <source>
        <dbReference type="EMBL" id="TID06129.1"/>
    </source>
</evidence>